<evidence type="ECO:0000256" key="2">
    <source>
        <dbReference type="ARBA" id="ARBA00006434"/>
    </source>
</evidence>
<evidence type="ECO:0000256" key="4">
    <source>
        <dbReference type="ARBA" id="ARBA00022475"/>
    </source>
</evidence>
<dbReference type="PANTHER" id="PTHR48086:SF3">
    <property type="entry name" value="SODIUM_PROLINE SYMPORTER"/>
    <property type="match status" value="1"/>
</dbReference>
<dbReference type="InterPro" id="IPR038377">
    <property type="entry name" value="Na/Glc_symporter_sf"/>
</dbReference>
<feature type="transmembrane region" description="Helical" evidence="14">
    <location>
        <begin position="416"/>
        <end position="434"/>
    </location>
</feature>
<feature type="transmembrane region" description="Helical" evidence="14">
    <location>
        <begin position="116"/>
        <end position="149"/>
    </location>
</feature>
<keyword evidence="10 14" id="KW-0472">Membrane</keyword>
<evidence type="ECO:0000313" key="16">
    <source>
        <dbReference type="Proteomes" id="UP000245959"/>
    </source>
</evidence>
<evidence type="ECO:0000256" key="14">
    <source>
        <dbReference type="SAM" id="Phobius"/>
    </source>
</evidence>
<feature type="transmembrane region" description="Helical" evidence="14">
    <location>
        <begin position="245"/>
        <end position="266"/>
    </location>
</feature>
<feature type="transmembrane region" description="Helical" evidence="14">
    <location>
        <begin position="43"/>
        <end position="61"/>
    </location>
</feature>
<dbReference type="AlphaFoldDB" id="A0A2U1AEK2"/>
<dbReference type="InterPro" id="IPR001734">
    <property type="entry name" value="Na/solute_symporter"/>
</dbReference>
<dbReference type="EMBL" id="QEKH01000048">
    <property type="protein sequence ID" value="PVY34757.1"/>
    <property type="molecule type" value="Genomic_DNA"/>
</dbReference>
<evidence type="ECO:0000256" key="10">
    <source>
        <dbReference type="ARBA" id="ARBA00023136"/>
    </source>
</evidence>
<dbReference type="Pfam" id="PF00474">
    <property type="entry name" value="SSF"/>
    <property type="match status" value="1"/>
</dbReference>
<feature type="transmembrane region" description="Helical" evidence="14">
    <location>
        <begin position="596"/>
        <end position="616"/>
    </location>
</feature>
<evidence type="ECO:0000256" key="13">
    <source>
        <dbReference type="RuleBase" id="RU362091"/>
    </source>
</evidence>
<feature type="transmembrane region" description="Helical" evidence="14">
    <location>
        <begin position="155"/>
        <end position="181"/>
    </location>
</feature>
<evidence type="ECO:0000256" key="6">
    <source>
        <dbReference type="ARBA" id="ARBA00022847"/>
    </source>
</evidence>
<feature type="transmembrane region" description="Helical" evidence="14">
    <location>
        <begin position="73"/>
        <end position="95"/>
    </location>
</feature>
<reference evidence="15 16" key="1">
    <citation type="submission" date="2018-04" db="EMBL/GenBank/DDBJ databases">
        <title>Genomic Encyclopedia of Type Strains, Phase IV (KMG-IV): sequencing the most valuable type-strain genomes for metagenomic binning, comparative biology and taxonomic classification.</title>
        <authorList>
            <person name="Goeker M."/>
        </authorList>
    </citation>
    <scope>NUCLEOTIDE SEQUENCE [LARGE SCALE GENOMIC DNA]</scope>
    <source>
        <strain evidence="15 16">DSM 14823</strain>
    </source>
</reference>
<evidence type="ECO:0000256" key="12">
    <source>
        <dbReference type="ARBA" id="ARBA00033708"/>
    </source>
</evidence>
<evidence type="ECO:0000256" key="8">
    <source>
        <dbReference type="ARBA" id="ARBA00023053"/>
    </source>
</evidence>
<feature type="transmembrane region" description="Helical" evidence="14">
    <location>
        <begin position="468"/>
        <end position="488"/>
    </location>
</feature>
<proteinExistence type="inferred from homology"/>
<evidence type="ECO:0000256" key="1">
    <source>
        <dbReference type="ARBA" id="ARBA00004651"/>
    </source>
</evidence>
<dbReference type="Gene3D" id="1.20.1730.10">
    <property type="entry name" value="Sodium/glucose cotransporter"/>
    <property type="match status" value="1"/>
</dbReference>
<dbReference type="OrthoDB" id="178434at2"/>
<keyword evidence="9" id="KW-0406">Ion transport</keyword>
<keyword evidence="5 14" id="KW-0812">Transmembrane</keyword>
<evidence type="ECO:0000256" key="9">
    <source>
        <dbReference type="ARBA" id="ARBA00023065"/>
    </source>
</evidence>
<comment type="subcellular location">
    <subcellularLocation>
        <location evidence="1">Cell membrane</location>
        <topology evidence="1">Multi-pass membrane protein</topology>
    </subcellularLocation>
</comment>
<accession>A0A2U1AEK2</accession>
<dbReference type="PANTHER" id="PTHR48086">
    <property type="entry name" value="SODIUM/PROLINE SYMPORTER-RELATED"/>
    <property type="match status" value="1"/>
</dbReference>
<gene>
    <name evidence="15" type="ORF">C8D82_14818</name>
</gene>
<dbReference type="InterPro" id="IPR050277">
    <property type="entry name" value="Sodium:Solute_Symporter"/>
</dbReference>
<feature type="transmembrane region" description="Helical" evidence="14">
    <location>
        <begin position="702"/>
        <end position="723"/>
    </location>
</feature>
<feature type="transmembrane region" description="Helical" evidence="14">
    <location>
        <begin position="6"/>
        <end position="22"/>
    </location>
</feature>
<name>A0A2U1AEK2_9BACT</name>
<feature type="transmembrane region" description="Helical" evidence="14">
    <location>
        <begin position="494"/>
        <end position="518"/>
    </location>
</feature>
<feature type="transmembrane region" description="Helical" evidence="14">
    <location>
        <begin position="668"/>
        <end position="690"/>
    </location>
</feature>
<dbReference type="GO" id="GO:0006814">
    <property type="term" value="P:sodium ion transport"/>
    <property type="evidence" value="ECO:0007669"/>
    <property type="project" value="UniProtKB-KW"/>
</dbReference>
<organism evidence="15 16">
    <name type="scientific">Victivallis vadensis</name>
    <dbReference type="NCBI Taxonomy" id="172901"/>
    <lineage>
        <taxon>Bacteria</taxon>
        <taxon>Pseudomonadati</taxon>
        <taxon>Lentisphaerota</taxon>
        <taxon>Lentisphaeria</taxon>
        <taxon>Victivallales</taxon>
        <taxon>Victivallaceae</taxon>
        <taxon>Victivallis</taxon>
    </lineage>
</organism>
<dbReference type="GO" id="GO:0015293">
    <property type="term" value="F:symporter activity"/>
    <property type="evidence" value="ECO:0007669"/>
    <property type="project" value="UniProtKB-KW"/>
</dbReference>
<evidence type="ECO:0000256" key="5">
    <source>
        <dbReference type="ARBA" id="ARBA00022692"/>
    </source>
</evidence>
<keyword evidence="7 14" id="KW-1133">Transmembrane helix</keyword>
<feature type="transmembrane region" description="Helical" evidence="14">
    <location>
        <begin position="193"/>
        <end position="216"/>
    </location>
</feature>
<dbReference type="GeneID" id="78297134"/>
<feature type="transmembrane region" description="Helical" evidence="14">
    <location>
        <begin position="525"/>
        <end position="544"/>
    </location>
</feature>
<keyword evidence="3" id="KW-0813">Transport</keyword>
<evidence type="ECO:0000256" key="11">
    <source>
        <dbReference type="ARBA" id="ARBA00023201"/>
    </source>
</evidence>
<comment type="similarity">
    <text evidence="2 13">Belongs to the sodium:solute symporter (SSF) (TC 2.A.21) family.</text>
</comment>
<evidence type="ECO:0000256" key="3">
    <source>
        <dbReference type="ARBA" id="ARBA00022448"/>
    </source>
</evidence>
<sequence>MTWLDWLIVIVPVALLIWISVYSRKYARGVVDFLAAGRVAGRYIISVGDLAAGLSVISLVANAEQFYQTGFAVSFWGAVTAPLGIFMALTGYCLYRWRETRCLSLGQFLELRYGSRFFRVFCAALRTIAELITNAIGPAIATNFFIYYLGLPHRITVMGINLPCYVIIVTLCLCLALVFIWPSGRISLLITDTFQGLLSYPIFVIIVGYIILNFSWTNDIAPVMLNRVSGQSFLNPYDVSELRDFNIFALVVTLFSSVLNRAGWIGNDTSGAGRTPHEQKMAGVLGAWKNGFASMMILLLAVVVITFMTGPRFMHSDNKFKISSTEIRQELSAKVLDDVVADTAVRAKVMKAIHKIPETFTKQEWDRPLSQQHNLDTPYFNAVRDTLGDTPDARHQFQKYRSLYQQMMMPSVVSKIFPVGMLGLFCLLMVMLLVSTDDSRIFNASSTLTQDVILPMFKGHLDQRKHLLLLRLTSVAVALLFLMVSIFFAQLDYINMFITIMCALWLGGAGPIMVFGLYSRFGNLTGAWCSIILGSGTSLLGLIFQRNWAKSIYPALEQLGMVETLDSFLQTVSAPFNPWIEWSMDPVKFPINSFEIFFISMVLSLGGYIVGSYLTYKPYNLDKLLHRGIYADAPAPPKEHWTFRNVFSKLIGITDEYTRGDKIIAYSVFGYSFVYQIGIVFVAIVIWNTISPWPDEWWTVKFFITSLVIPAIVGLISTVWFMIGGIRDTRRLFIDLEKRIEDPDDNGQVLSHSDS</sequence>
<keyword evidence="6" id="KW-0769">Symport</keyword>
<protein>
    <submittedName>
        <fullName evidence="15">Sodium:solute symporter family protein</fullName>
    </submittedName>
</protein>
<dbReference type="Proteomes" id="UP000245959">
    <property type="component" value="Unassembled WGS sequence"/>
</dbReference>
<comment type="catalytic activity">
    <reaction evidence="12">
        <text>L-proline(in) + Na(+)(in) = L-proline(out) + Na(+)(out)</text>
        <dbReference type="Rhea" id="RHEA:28967"/>
        <dbReference type="ChEBI" id="CHEBI:29101"/>
        <dbReference type="ChEBI" id="CHEBI:60039"/>
    </reaction>
</comment>
<dbReference type="RefSeq" id="WP_116885874.1">
    <property type="nucleotide sequence ID" value="NZ_CABMMC010000026.1"/>
</dbReference>
<evidence type="ECO:0000313" key="15">
    <source>
        <dbReference type="EMBL" id="PVY34757.1"/>
    </source>
</evidence>
<evidence type="ECO:0000256" key="7">
    <source>
        <dbReference type="ARBA" id="ARBA00022989"/>
    </source>
</evidence>
<dbReference type="GO" id="GO:0005886">
    <property type="term" value="C:plasma membrane"/>
    <property type="evidence" value="ECO:0007669"/>
    <property type="project" value="UniProtKB-SubCell"/>
</dbReference>
<feature type="transmembrane region" description="Helical" evidence="14">
    <location>
        <begin position="287"/>
        <end position="308"/>
    </location>
</feature>
<keyword evidence="11" id="KW-0739">Sodium transport</keyword>
<keyword evidence="16" id="KW-1185">Reference proteome</keyword>
<keyword evidence="8" id="KW-0915">Sodium</keyword>
<keyword evidence="4" id="KW-1003">Cell membrane</keyword>
<dbReference type="PROSITE" id="PS50283">
    <property type="entry name" value="NA_SOLUT_SYMP_3"/>
    <property type="match status" value="1"/>
</dbReference>
<comment type="caution">
    <text evidence="15">The sequence shown here is derived from an EMBL/GenBank/DDBJ whole genome shotgun (WGS) entry which is preliminary data.</text>
</comment>